<dbReference type="InterPro" id="IPR006518">
    <property type="entry name" value="Trypano_RHS"/>
</dbReference>
<accession>A0A2V2W354</accession>
<gene>
    <name evidence="1" type="ORF">C3747_182g63</name>
</gene>
<evidence type="ECO:0000313" key="2">
    <source>
        <dbReference type="Proteomes" id="UP000246078"/>
    </source>
</evidence>
<organism evidence="1 2">
    <name type="scientific">Trypanosoma cruzi</name>
    <dbReference type="NCBI Taxonomy" id="5693"/>
    <lineage>
        <taxon>Eukaryota</taxon>
        <taxon>Discoba</taxon>
        <taxon>Euglenozoa</taxon>
        <taxon>Kinetoplastea</taxon>
        <taxon>Metakinetoplastina</taxon>
        <taxon>Trypanosomatida</taxon>
        <taxon>Trypanosomatidae</taxon>
        <taxon>Trypanosoma</taxon>
        <taxon>Schizotrypanum</taxon>
    </lineage>
</organism>
<dbReference type="VEuPathDB" id="TriTrypDB:C3747_182g63"/>
<dbReference type="Proteomes" id="UP000246078">
    <property type="component" value="Unassembled WGS sequence"/>
</dbReference>
<evidence type="ECO:0000313" key="1">
    <source>
        <dbReference type="EMBL" id="PWV02961.1"/>
    </source>
</evidence>
<sequence>MGLQMSKPNIGGWLKNASICADIGSRTADRLKRKMGAKDIFLLILGSSGALASQPLEKLGLRAFMYGEFVIALVEGLNELRPPEREAHDSVMKVNHQRYPTLTVGLAGLEGGVTRIPMEYEVLYIPKVENFPLVDGFFFMESPRRTLVGLQMTTASAHHTTTSTVSLFNERLAEYFRSWKKSSRDMSWETIYVQHANSKMILKWQRCDCVNPNNLSDAEKEIVAFWNGKVHQYQFILTRDFVSKV</sequence>
<dbReference type="EMBL" id="PRFC01000182">
    <property type="protein sequence ID" value="PWV02961.1"/>
    <property type="molecule type" value="Genomic_DNA"/>
</dbReference>
<name>A0A2V2W354_TRYCR</name>
<comment type="caution">
    <text evidence="1">The sequence shown here is derived from an EMBL/GenBank/DDBJ whole genome shotgun (WGS) entry which is preliminary data.</text>
</comment>
<protein>
    <submittedName>
        <fullName evidence="1">Putative retrotransposon hot spot (RHS) protein</fullName>
    </submittedName>
</protein>
<dbReference type="NCBIfam" id="TIGR01631">
    <property type="entry name" value="Trypano_RHS"/>
    <property type="match status" value="1"/>
</dbReference>
<proteinExistence type="predicted"/>
<dbReference type="AlphaFoldDB" id="A0A2V2W354"/>
<dbReference type="VEuPathDB" id="TriTrypDB:TcCL_NonESM09651"/>
<reference evidence="1 2" key="1">
    <citation type="journal article" date="2018" name="Microb. Genom.">
        <title>Expanding an expanded genome: long-read sequencing of Trypanosoma cruzi.</title>
        <authorList>
            <person name="Berna L."/>
            <person name="Rodriguez M."/>
            <person name="Chiribao M.L."/>
            <person name="Parodi-Talice A."/>
            <person name="Pita S."/>
            <person name="Rijo G."/>
            <person name="Alvarez-Valin F."/>
            <person name="Robello C."/>
        </authorList>
    </citation>
    <scope>NUCLEOTIDE SEQUENCE [LARGE SCALE GENOMIC DNA]</scope>
    <source>
        <strain evidence="1 2">TCC</strain>
    </source>
</reference>